<evidence type="ECO:0000313" key="1">
    <source>
        <dbReference type="EMBL" id="MBB5352919.1"/>
    </source>
</evidence>
<proteinExistence type="predicted"/>
<gene>
    <name evidence="1" type="ORF">HNR46_003168</name>
</gene>
<dbReference type="RefSeq" id="WP_184020358.1">
    <property type="nucleotide sequence ID" value="NZ_JACHFD010000017.1"/>
</dbReference>
<accession>A0A840VGH0</accession>
<sequence length="203" mass="22537">MPILRTRNPIHWGHLDVPIFGIQRDWHGAEIVPPVGWCLVADPEALWLLATRGASGKPQPASSTGEFVEGLWNHEVAELFIADPARERYLECNLAPNGAWWACQFDSPRVRSEEQPDFPAIFRSHADPDAAGSWTAGLRLPLDFLQKSLNFGPSSPLNVTFILHDPAPRYLSLADLGSGEPDFHRPWAFPVVSWMDVDSPSAP</sequence>
<protein>
    <recommendedName>
        <fullName evidence="3">Carbohydrate-binding domain-containing protein</fullName>
    </recommendedName>
</protein>
<evidence type="ECO:0008006" key="3">
    <source>
        <dbReference type="Google" id="ProtNLM"/>
    </source>
</evidence>
<evidence type="ECO:0000313" key="2">
    <source>
        <dbReference type="Proteomes" id="UP000557717"/>
    </source>
</evidence>
<dbReference type="EMBL" id="JACHFD010000017">
    <property type="protein sequence ID" value="MBB5352919.1"/>
    <property type="molecule type" value="Genomic_DNA"/>
</dbReference>
<name>A0A840VGH0_9BACT</name>
<reference evidence="1 2" key="1">
    <citation type="submission" date="2020-08" db="EMBL/GenBank/DDBJ databases">
        <title>Genomic Encyclopedia of Type Strains, Phase IV (KMG-IV): sequencing the most valuable type-strain genomes for metagenomic binning, comparative biology and taxonomic classification.</title>
        <authorList>
            <person name="Goeker M."/>
        </authorList>
    </citation>
    <scope>NUCLEOTIDE SEQUENCE [LARGE SCALE GENOMIC DNA]</scope>
    <source>
        <strain evidence="1 2">YC6886</strain>
    </source>
</reference>
<dbReference type="AlphaFoldDB" id="A0A840VGH0"/>
<dbReference type="Proteomes" id="UP000557717">
    <property type="component" value="Unassembled WGS sequence"/>
</dbReference>
<organism evidence="1 2">
    <name type="scientific">Haloferula luteola</name>
    <dbReference type="NCBI Taxonomy" id="595692"/>
    <lineage>
        <taxon>Bacteria</taxon>
        <taxon>Pseudomonadati</taxon>
        <taxon>Verrucomicrobiota</taxon>
        <taxon>Verrucomicrobiia</taxon>
        <taxon>Verrucomicrobiales</taxon>
        <taxon>Verrucomicrobiaceae</taxon>
        <taxon>Haloferula</taxon>
    </lineage>
</organism>
<comment type="caution">
    <text evidence="1">The sequence shown here is derived from an EMBL/GenBank/DDBJ whole genome shotgun (WGS) entry which is preliminary data.</text>
</comment>
<dbReference type="Gene3D" id="2.60.40.1190">
    <property type="match status" value="1"/>
</dbReference>
<keyword evidence="2" id="KW-1185">Reference proteome</keyword>